<protein>
    <submittedName>
        <fullName evidence="1">Uncharacterized protein</fullName>
    </submittedName>
</protein>
<evidence type="ECO:0000313" key="1">
    <source>
        <dbReference type="EMBL" id="KAB2105477.1"/>
    </source>
</evidence>
<accession>A0ACB6FM02</accession>
<dbReference type="EMBL" id="PDWZ02000005">
    <property type="protein sequence ID" value="KAB2105477.1"/>
    <property type="molecule type" value="Genomic_DNA"/>
</dbReference>
<comment type="caution">
    <text evidence="1">The sequence shown here is derived from an EMBL/GenBank/DDBJ whole genome shotgun (WGS) entry which is preliminary data.</text>
</comment>
<dbReference type="Proteomes" id="UP000293547">
    <property type="component" value="Unassembled WGS sequence"/>
</dbReference>
<proteinExistence type="predicted"/>
<reference evidence="1 2" key="1">
    <citation type="journal article" date="2019" name="bioRxiv">
        <title>Genomics, evolutionary history and diagnostics of the Alternaria alternata species group including apple and Asian pear pathotypes.</title>
        <authorList>
            <person name="Armitage A.D."/>
            <person name="Cockerton H.M."/>
            <person name="Sreenivasaprasad S."/>
            <person name="Woodhall J.W."/>
            <person name="Lane C.R."/>
            <person name="Harrison R.J."/>
            <person name="Clarkson J.P."/>
        </authorList>
    </citation>
    <scope>NUCLEOTIDE SEQUENCE [LARGE SCALE GENOMIC DNA]</scope>
    <source>
        <strain evidence="1 2">FERA 650</strain>
    </source>
</reference>
<keyword evidence="2" id="KW-1185">Reference proteome</keyword>
<evidence type="ECO:0000313" key="2">
    <source>
        <dbReference type="Proteomes" id="UP000293547"/>
    </source>
</evidence>
<name>A0ACB6FM02_9PLEO</name>
<organism evidence="1 2">
    <name type="scientific">Alternaria gaisen</name>
    <dbReference type="NCBI Taxonomy" id="167740"/>
    <lineage>
        <taxon>Eukaryota</taxon>
        <taxon>Fungi</taxon>
        <taxon>Dikarya</taxon>
        <taxon>Ascomycota</taxon>
        <taxon>Pezizomycotina</taxon>
        <taxon>Dothideomycetes</taxon>
        <taxon>Pleosporomycetidae</taxon>
        <taxon>Pleosporales</taxon>
        <taxon>Pleosporineae</taxon>
        <taxon>Pleosporaceae</taxon>
        <taxon>Alternaria</taxon>
        <taxon>Alternaria sect. Alternaria</taxon>
    </lineage>
</organism>
<gene>
    <name evidence="1" type="ORF">AG0111_0g6079</name>
</gene>
<sequence length="127" mass="13191">MKITAPALAFLTSTAFALDPTVAQRDPLAGIEKRAIVGATVLVDGLRYRTCPKTSCTAPGQYAKGTKIKLSCFTRTDTTTVNGDKGWAKVSGGVGNGRWVALAGGTYVTWDGMLISYSILSGGGSLT</sequence>